<proteinExistence type="predicted"/>
<evidence type="ECO:0000313" key="1">
    <source>
        <dbReference type="EMBL" id="CAF5225007.1"/>
    </source>
</evidence>
<evidence type="ECO:0000313" key="2">
    <source>
        <dbReference type="Proteomes" id="UP000676336"/>
    </source>
</evidence>
<dbReference type="EMBL" id="CAJOBI010358281">
    <property type="protein sequence ID" value="CAF5225007.1"/>
    <property type="molecule type" value="Genomic_DNA"/>
</dbReference>
<protein>
    <submittedName>
        <fullName evidence="1">Uncharacterized protein</fullName>
    </submittedName>
</protein>
<name>A0A8S3JYS7_9BILA</name>
<reference evidence="1" key="1">
    <citation type="submission" date="2021-02" db="EMBL/GenBank/DDBJ databases">
        <authorList>
            <person name="Nowell W R."/>
        </authorList>
    </citation>
    <scope>NUCLEOTIDE SEQUENCE</scope>
</reference>
<accession>A0A8S3JYS7</accession>
<sequence>MFQGKAAIPNDLVYDSACTLRLQWQRNIGTTFLKRSEFTDKWVNMTVVIDRFHMTNHKRKMCQGEMKADHPIHNGKFLGINTELCEQHF</sequence>
<feature type="non-terminal residue" evidence="1">
    <location>
        <position position="1"/>
    </location>
</feature>
<gene>
    <name evidence="1" type="ORF">SMN809_LOCUS84087</name>
</gene>
<dbReference type="Proteomes" id="UP000676336">
    <property type="component" value="Unassembled WGS sequence"/>
</dbReference>
<dbReference type="AlphaFoldDB" id="A0A8S3JYS7"/>
<organism evidence="1 2">
    <name type="scientific">Rotaria magnacalcarata</name>
    <dbReference type="NCBI Taxonomy" id="392030"/>
    <lineage>
        <taxon>Eukaryota</taxon>
        <taxon>Metazoa</taxon>
        <taxon>Spiralia</taxon>
        <taxon>Gnathifera</taxon>
        <taxon>Rotifera</taxon>
        <taxon>Eurotatoria</taxon>
        <taxon>Bdelloidea</taxon>
        <taxon>Philodinida</taxon>
        <taxon>Philodinidae</taxon>
        <taxon>Rotaria</taxon>
    </lineage>
</organism>
<comment type="caution">
    <text evidence="1">The sequence shown here is derived from an EMBL/GenBank/DDBJ whole genome shotgun (WGS) entry which is preliminary data.</text>
</comment>
<feature type="non-terminal residue" evidence="1">
    <location>
        <position position="89"/>
    </location>
</feature>